<sequence length="34" mass="4183">MSPKLFKLTWPCVYKHTVDEQAKRVDRFVRVKIY</sequence>
<accession>A0A0E9U720</accession>
<dbReference type="AlphaFoldDB" id="A0A0E9U720"/>
<protein>
    <submittedName>
        <fullName evidence="1">Uncharacterized protein</fullName>
    </submittedName>
</protein>
<organism evidence="1">
    <name type="scientific">Anguilla anguilla</name>
    <name type="common">European freshwater eel</name>
    <name type="synonym">Muraena anguilla</name>
    <dbReference type="NCBI Taxonomy" id="7936"/>
    <lineage>
        <taxon>Eukaryota</taxon>
        <taxon>Metazoa</taxon>
        <taxon>Chordata</taxon>
        <taxon>Craniata</taxon>
        <taxon>Vertebrata</taxon>
        <taxon>Euteleostomi</taxon>
        <taxon>Actinopterygii</taxon>
        <taxon>Neopterygii</taxon>
        <taxon>Teleostei</taxon>
        <taxon>Anguilliformes</taxon>
        <taxon>Anguillidae</taxon>
        <taxon>Anguilla</taxon>
    </lineage>
</organism>
<reference evidence="1" key="1">
    <citation type="submission" date="2014-11" db="EMBL/GenBank/DDBJ databases">
        <authorList>
            <person name="Amaro Gonzalez C."/>
        </authorList>
    </citation>
    <scope>NUCLEOTIDE SEQUENCE</scope>
</reference>
<proteinExistence type="predicted"/>
<evidence type="ECO:0000313" key="1">
    <source>
        <dbReference type="EMBL" id="JAH60950.1"/>
    </source>
</evidence>
<name>A0A0E9U720_ANGAN</name>
<dbReference type="EMBL" id="GBXM01047627">
    <property type="protein sequence ID" value="JAH60950.1"/>
    <property type="molecule type" value="Transcribed_RNA"/>
</dbReference>
<reference evidence="1" key="2">
    <citation type="journal article" date="2015" name="Fish Shellfish Immunol.">
        <title>Early steps in the European eel (Anguilla anguilla)-Vibrio vulnificus interaction in the gills: Role of the RtxA13 toxin.</title>
        <authorList>
            <person name="Callol A."/>
            <person name="Pajuelo D."/>
            <person name="Ebbesson L."/>
            <person name="Teles M."/>
            <person name="MacKenzie S."/>
            <person name="Amaro C."/>
        </authorList>
    </citation>
    <scope>NUCLEOTIDE SEQUENCE</scope>
</reference>